<dbReference type="EMBL" id="JAPFFK010000015">
    <property type="protein sequence ID" value="KAJ6712804.1"/>
    <property type="molecule type" value="Genomic_DNA"/>
</dbReference>
<reference evidence="1" key="2">
    <citation type="journal article" date="2023" name="Int. J. Mol. Sci.">
        <title>De Novo Assembly and Annotation of 11 Diverse Shrub Willow (Salix) Genomes Reveals Novel Gene Organization in Sex-Linked Regions.</title>
        <authorList>
            <person name="Hyden B."/>
            <person name="Feng K."/>
            <person name="Yates T.B."/>
            <person name="Jawdy S."/>
            <person name="Cereghino C."/>
            <person name="Smart L.B."/>
            <person name="Muchero W."/>
        </authorList>
    </citation>
    <scope>NUCLEOTIDE SEQUENCE</scope>
    <source>
        <tissue evidence="1">Shoot tip</tissue>
    </source>
</reference>
<comment type="caution">
    <text evidence="1">The sequence shown here is derived from an EMBL/GenBank/DDBJ whole genome shotgun (WGS) entry which is preliminary data.</text>
</comment>
<protein>
    <submittedName>
        <fullName evidence="1">Uncharacterized protein</fullName>
    </submittedName>
</protein>
<evidence type="ECO:0000313" key="1">
    <source>
        <dbReference type="EMBL" id="KAJ6712804.1"/>
    </source>
</evidence>
<organism evidence="1 2">
    <name type="scientific">Salix purpurea</name>
    <name type="common">Purple osier willow</name>
    <dbReference type="NCBI Taxonomy" id="77065"/>
    <lineage>
        <taxon>Eukaryota</taxon>
        <taxon>Viridiplantae</taxon>
        <taxon>Streptophyta</taxon>
        <taxon>Embryophyta</taxon>
        <taxon>Tracheophyta</taxon>
        <taxon>Spermatophyta</taxon>
        <taxon>Magnoliopsida</taxon>
        <taxon>eudicotyledons</taxon>
        <taxon>Gunneridae</taxon>
        <taxon>Pentapetalae</taxon>
        <taxon>rosids</taxon>
        <taxon>fabids</taxon>
        <taxon>Malpighiales</taxon>
        <taxon>Salicaceae</taxon>
        <taxon>Saliceae</taxon>
        <taxon>Salix</taxon>
    </lineage>
</organism>
<dbReference type="Proteomes" id="UP001151532">
    <property type="component" value="Chromosome 1"/>
</dbReference>
<name>A0A9Q0TJF3_SALPP</name>
<dbReference type="AlphaFoldDB" id="A0A9Q0TJF3"/>
<reference evidence="1" key="1">
    <citation type="submission" date="2022-11" db="EMBL/GenBank/DDBJ databases">
        <authorList>
            <person name="Hyden B.L."/>
            <person name="Feng K."/>
            <person name="Yates T."/>
            <person name="Jawdy S."/>
            <person name="Smart L.B."/>
            <person name="Muchero W."/>
        </authorList>
    </citation>
    <scope>NUCLEOTIDE SEQUENCE</scope>
    <source>
        <tissue evidence="1">Shoot tip</tissue>
    </source>
</reference>
<gene>
    <name evidence="1" type="ORF">OIU79_008910</name>
</gene>
<proteinExistence type="predicted"/>
<sequence>MKCGMERRHYEEVLGVTEGNFELIGRGLKTGIELYEIEPPVVSQ</sequence>
<evidence type="ECO:0000313" key="2">
    <source>
        <dbReference type="Proteomes" id="UP001151532"/>
    </source>
</evidence>
<accession>A0A9Q0TJF3</accession>
<keyword evidence="2" id="KW-1185">Reference proteome</keyword>